<feature type="compositionally biased region" description="Polar residues" evidence="1">
    <location>
        <begin position="205"/>
        <end position="219"/>
    </location>
</feature>
<dbReference type="EMBL" id="FJUY01000009">
    <property type="protein sequence ID" value="CZT20301.1"/>
    <property type="molecule type" value="Genomic_DNA"/>
</dbReference>
<evidence type="ECO:0000256" key="1">
    <source>
        <dbReference type="SAM" id="MobiDB-lite"/>
    </source>
</evidence>
<feature type="compositionally biased region" description="Basic and acidic residues" evidence="1">
    <location>
        <begin position="1"/>
        <end position="25"/>
    </location>
</feature>
<feature type="compositionally biased region" description="Basic and acidic residues" evidence="1">
    <location>
        <begin position="74"/>
        <end position="94"/>
    </location>
</feature>
<proteinExistence type="predicted"/>
<organism evidence="2 3">
    <name type="scientific">Ramularia collo-cygni</name>
    <dbReference type="NCBI Taxonomy" id="112498"/>
    <lineage>
        <taxon>Eukaryota</taxon>
        <taxon>Fungi</taxon>
        <taxon>Dikarya</taxon>
        <taxon>Ascomycota</taxon>
        <taxon>Pezizomycotina</taxon>
        <taxon>Dothideomycetes</taxon>
        <taxon>Dothideomycetidae</taxon>
        <taxon>Mycosphaerellales</taxon>
        <taxon>Mycosphaerellaceae</taxon>
        <taxon>Ramularia</taxon>
    </lineage>
</organism>
<accession>A0A2D3UUM7</accession>
<keyword evidence="3" id="KW-1185">Reference proteome</keyword>
<feature type="compositionally biased region" description="Low complexity" evidence="1">
    <location>
        <begin position="59"/>
        <end position="73"/>
    </location>
</feature>
<feature type="region of interest" description="Disordered" evidence="1">
    <location>
        <begin position="1"/>
        <end position="153"/>
    </location>
</feature>
<protein>
    <submittedName>
        <fullName evidence="2">Uncharacterized protein</fullName>
    </submittedName>
</protein>
<name>A0A2D3UUM7_9PEZI</name>
<gene>
    <name evidence="2" type="ORF">RCC_06160</name>
</gene>
<dbReference type="AlphaFoldDB" id="A0A2D3UUM7"/>
<feature type="region of interest" description="Disordered" evidence="1">
    <location>
        <begin position="385"/>
        <end position="429"/>
    </location>
</feature>
<reference evidence="2 3" key="1">
    <citation type="submission" date="2016-03" db="EMBL/GenBank/DDBJ databases">
        <authorList>
            <person name="Ploux O."/>
        </authorList>
    </citation>
    <scope>NUCLEOTIDE SEQUENCE [LARGE SCALE GENOMIC DNA]</scope>
    <source>
        <strain evidence="2 3">URUG2</strain>
    </source>
</reference>
<sequence>MVSVRPDSERAPDKFSDKELRDRQLSRIQSIVGPDPTAEQQPTSVDRPQHPSSAMALPTASKQAAGAATAQCSGHREDGCQRKLGSEQLSPREESEPEDDTGGKWDASADDGQRKLASQQLSPREESEPEGDTGGKWDASVDTDHVPNTRHYDHGAHAYYPQRCTPAQGAFSTNDGPSYAELSFQAARTSTAVLNLMHLNGTVQPTTTQSEVPQQQTRQVRSESLSEKMATMEYDEYGMPLRTENDATMRMHAYAAAAKRTATLSEGIQNDASQPSAAYDAVTATDSAQRSRISATSEAFDSTGVSSRAEASTLSLPSIGVAGAFVRREAEVDFHLATDASHLSAAILAKKRRMDKIKASETPTAIAAMVGGCALESTLDQSSAATQEIPLPMKPSTKRPLTLEAEPVTQKKRKSGKLTTTEELLKEEF</sequence>
<dbReference type="Proteomes" id="UP000225277">
    <property type="component" value="Unassembled WGS sequence"/>
</dbReference>
<feature type="region of interest" description="Disordered" evidence="1">
    <location>
        <begin position="205"/>
        <end position="224"/>
    </location>
</feature>
<evidence type="ECO:0000313" key="3">
    <source>
        <dbReference type="Proteomes" id="UP000225277"/>
    </source>
</evidence>
<feature type="compositionally biased region" description="Basic and acidic residues" evidence="1">
    <location>
        <begin position="142"/>
        <end position="153"/>
    </location>
</feature>
<feature type="compositionally biased region" description="Polar residues" evidence="1">
    <location>
        <begin position="38"/>
        <end position="52"/>
    </location>
</feature>
<dbReference type="GeneID" id="35601301"/>
<evidence type="ECO:0000313" key="2">
    <source>
        <dbReference type="EMBL" id="CZT20301.1"/>
    </source>
</evidence>
<dbReference type="RefSeq" id="XP_023627190.1">
    <property type="nucleotide sequence ID" value="XM_023771422.1"/>
</dbReference>